<sequence>MDASPRLSQATTIAPLSVSLLLDRELARKEALAGRGNLMTGCGELDGYVLLGGFERGSVVGVSAEEEEVGLATLAHLLATESSARVMLVTTLPVTGLLPRLRKALVGEVSVVRDGLQNLQSKVRGCLERTSIAQVFDIEGLREVLRELEEAASVADAQPAPEVPKPDDTEPTEKSGCQKPQRTEIMDSEDEGHLSSPEASSTDEPPPKHDTQHLTSPTLQNTGTSSLPDMILVTHTSTLLNALFTGRDKDAAHNTMLLLSSHLRSLTRSPSLGGPLVMFLNSTTSPSSAHHAADGTVPPGTDSHRPPKHLEQTLRSIFNPPPPPPPPPSAGGGQQPLSVMRNKPSYGLVFSQMLDLHLLCTHCKIQMIELIRME</sequence>
<dbReference type="Gene3D" id="3.40.50.300">
    <property type="entry name" value="P-loop containing nucleotide triphosphate hydrolases"/>
    <property type="match status" value="1"/>
</dbReference>
<evidence type="ECO:0000313" key="3">
    <source>
        <dbReference type="Proteomes" id="UP001197093"/>
    </source>
</evidence>
<dbReference type="Proteomes" id="UP001197093">
    <property type="component" value="Unassembled WGS sequence"/>
</dbReference>
<feature type="region of interest" description="Disordered" evidence="1">
    <location>
        <begin position="284"/>
        <end position="338"/>
    </location>
</feature>
<comment type="caution">
    <text evidence="2">The sequence shown here is derived from an EMBL/GenBank/DDBJ whole genome shotgun (WGS) entry which is preliminary data.</text>
</comment>
<dbReference type="AlphaFoldDB" id="A0AAD4F267"/>
<feature type="compositionally biased region" description="Polar residues" evidence="1">
    <location>
        <begin position="213"/>
        <end position="226"/>
    </location>
</feature>
<dbReference type="EMBL" id="JAHCVI010000001">
    <property type="protein sequence ID" value="KAG7291764.1"/>
    <property type="molecule type" value="Genomic_DNA"/>
</dbReference>
<proteinExistence type="predicted"/>
<protein>
    <submittedName>
        <fullName evidence="2">Uncharacterized protein</fullName>
    </submittedName>
</protein>
<organism evidence="2 3">
    <name type="scientific">Staphylotrichum longicolle</name>
    <dbReference type="NCBI Taxonomy" id="669026"/>
    <lineage>
        <taxon>Eukaryota</taxon>
        <taxon>Fungi</taxon>
        <taxon>Dikarya</taxon>
        <taxon>Ascomycota</taxon>
        <taxon>Pezizomycotina</taxon>
        <taxon>Sordariomycetes</taxon>
        <taxon>Sordariomycetidae</taxon>
        <taxon>Sordariales</taxon>
        <taxon>Chaetomiaceae</taxon>
        <taxon>Staphylotrichum</taxon>
    </lineage>
</organism>
<evidence type="ECO:0000313" key="2">
    <source>
        <dbReference type="EMBL" id="KAG7291764.1"/>
    </source>
</evidence>
<reference evidence="2" key="1">
    <citation type="submission" date="2023-02" db="EMBL/GenBank/DDBJ databases">
        <authorList>
            <person name="Palmer J.M."/>
        </authorList>
    </citation>
    <scope>NUCLEOTIDE SEQUENCE</scope>
    <source>
        <strain evidence="2">FW57</strain>
    </source>
</reference>
<feature type="compositionally biased region" description="Pro residues" evidence="1">
    <location>
        <begin position="319"/>
        <end position="329"/>
    </location>
</feature>
<evidence type="ECO:0000256" key="1">
    <source>
        <dbReference type="SAM" id="MobiDB-lite"/>
    </source>
</evidence>
<feature type="compositionally biased region" description="Basic and acidic residues" evidence="1">
    <location>
        <begin position="302"/>
        <end position="312"/>
    </location>
</feature>
<feature type="region of interest" description="Disordered" evidence="1">
    <location>
        <begin position="152"/>
        <end position="226"/>
    </location>
</feature>
<accession>A0AAD4F267</accession>
<dbReference type="InterPro" id="IPR027417">
    <property type="entry name" value="P-loop_NTPase"/>
</dbReference>
<feature type="compositionally biased region" description="Basic and acidic residues" evidence="1">
    <location>
        <begin position="164"/>
        <end position="173"/>
    </location>
</feature>
<name>A0AAD4F267_9PEZI</name>
<keyword evidence="3" id="KW-1185">Reference proteome</keyword>
<gene>
    <name evidence="2" type="ORF">NEMBOFW57_001784</name>
</gene>